<dbReference type="CDD" id="cd05195">
    <property type="entry name" value="enoyl_red"/>
    <property type="match status" value="1"/>
</dbReference>
<dbReference type="STRING" id="63737.Npun_F3360"/>
<keyword evidence="11" id="KW-1185">Reference proteome</keyword>
<feature type="active site" description="Proton donor; for dehydratase activity" evidence="5">
    <location>
        <position position="1150"/>
    </location>
</feature>
<dbReference type="EC" id="2.3.1.94" evidence="10"/>
<dbReference type="InterPro" id="IPR016039">
    <property type="entry name" value="Thiolase-like"/>
</dbReference>
<reference evidence="11" key="1">
    <citation type="submission" date="2008-04" db="EMBL/GenBank/DDBJ databases">
        <title>Complete sequence of chromosome of Nostoc punctiforme ATCC 29133.</title>
        <authorList>
            <consortium name="US DOE Joint Genome Institute"/>
            <person name="Copeland A."/>
            <person name="Lucas S."/>
            <person name="Lapidus A."/>
            <person name="Glavina del Rio T."/>
            <person name="Dalin E."/>
            <person name="Tice H."/>
            <person name="Pitluck S."/>
            <person name="Chain P."/>
            <person name="Malfatti S."/>
            <person name="Shin M."/>
            <person name="Vergez L."/>
            <person name="Schmutz J."/>
            <person name="Larimer F."/>
            <person name="Land M."/>
            <person name="Hauser L."/>
            <person name="Kyrpides N."/>
            <person name="Kim E."/>
            <person name="Meeks J.C."/>
            <person name="Elhai J."/>
            <person name="Campbell E.L."/>
            <person name="Thiel T."/>
            <person name="Longmire J."/>
            <person name="Potts M."/>
            <person name="Atlas R."/>
        </authorList>
    </citation>
    <scope>NUCLEOTIDE SEQUENCE [LARGE SCALE GENOMIC DNA]</scope>
    <source>
        <strain evidence="11">ATCC 29133 / PCC 73102</strain>
    </source>
</reference>
<dbReference type="InterPro" id="IPR049551">
    <property type="entry name" value="PKS_DH_C"/>
</dbReference>
<dbReference type="Pfam" id="PF08659">
    <property type="entry name" value="KR"/>
    <property type="match status" value="1"/>
</dbReference>
<dbReference type="InterPro" id="IPR013968">
    <property type="entry name" value="PKS_KR"/>
</dbReference>
<dbReference type="SMART" id="SM00827">
    <property type="entry name" value="PKS_AT"/>
    <property type="match status" value="1"/>
</dbReference>
<dbReference type="PROSITE" id="PS00606">
    <property type="entry name" value="KS3_1"/>
    <property type="match status" value="1"/>
</dbReference>
<evidence type="ECO:0000259" key="7">
    <source>
        <dbReference type="PROSITE" id="PS50075"/>
    </source>
</evidence>
<dbReference type="EMBL" id="CP001037">
    <property type="protein sequence ID" value="ACC81787.1"/>
    <property type="molecule type" value="Genomic_DNA"/>
</dbReference>
<evidence type="ECO:0000259" key="8">
    <source>
        <dbReference type="PROSITE" id="PS52004"/>
    </source>
</evidence>
<dbReference type="PANTHER" id="PTHR43775:SF37">
    <property type="entry name" value="SI:DKEY-61P9.11"/>
    <property type="match status" value="1"/>
</dbReference>
<dbReference type="InterPro" id="IPR049552">
    <property type="entry name" value="PKS_DH_N"/>
</dbReference>
<keyword evidence="10" id="KW-0560">Oxidoreductase</keyword>
<dbReference type="GO" id="GO:0003960">
    <property type="term" value="F:quinone reductase (NADPH) activity"/>
    <property type="evidence" value="ECO:0007669"/>
    <property type="project" value="UniProtKB-EC"/>
</dbReference>
<dbReference type="RefSeq" id="WP_012409763.1">
    <property type="nucleotide sequence ID" value="NC_010628.1"/>
</dbReference>
<feature type="region of interest" description="N-terminal hotdog fold" evidence="5">
    <location>
        <begin position="947"/>
        <end position="1074"/>
    </location>
</feature>
<keyword evidence="2" id="KW-0597">Phosphoprotein</keyword>
<dbReference type="Gene3D" id="3.40.50.720">
    <property type="entry name" value="NAD(P)-binding Rossmann-like Domain"/>
    <property type="match status" value="3"/>
</dbReference>
<sequence length="2210" mass="241391">MNNISKKVDKDKLEQLNSSQRILLALDEAVKKLKDVERAKTEAIAIVGLSCRFPGGVTNPEEFWQLLIDGVDAITEIPSQRWHLEDYYHPNPDTPGKMYSRYGGFLQQVDQFDAQFFGISPREAIKLDPQQRLLLEVTWEALENAGIIPQEQVNGQTGVFIGITTNDYARLITPGGDLSQIDPYYLTGNPLNAVAGRLSYTLGLHGPCMAVDTACSSSLVAVHLACQSLRNQECDRALAGGVNLILSPENNIGLSKAKVLSADGRCKTFDSEADGITRGEGCGVLVLKRLSDAVADGDRILALIRGSAVNQDGASSGFTVPNRNAQENLIRQTLTRANVKPEEVDYVEAHGTGTSLGDPIEVRALAAVLGAGRTAENPLKIGAVKTNIGHLESAAGIAGMIKVILSLQHQQIPPHLHLKQLNTHINWDELPVSVTTQATPWPVGNKQRLAGVSSFGASGTNAHVILAEAPTNNSLSKPQNAKFIERPQHLLNLSAKTEKALRELVQRYINYLQSNPEKSLADICFTANTGRSHWKYRLSILADSTMSALAQLTTWALGQDLPGVVLGEAESTSKKIAFLFTGQGSQYAGMGQKLYQTQAKFRQIIDQCDQILQPYLDKPLLEVLYPQPDTNSPIDNTAYTQVALFALEYALYQLWQSWGIKPDVVMGHSVGEYVAACVAGVFSLQDGLKLIAARGQLMQALPENGAMVAVMTTAEQLQPLLAAYKEKVAIAAVNAPQSLVISGEKSAISAITSQLETAGIKTKPLQVSHAFHSPLMQPMLADFLQVASQIKFSPPQLKLISNVTGELATTEIATAEYWCRHILNPVEFAASMVTLQQQKVAICVEIGPKPILLGMGRQCNPTVEGLWLPSLRSRQDDWQVMLLSLAQLHCHGVAVDWLLFDADYSRVRLHLPTYPFQRQRFWIETVDGQRDQPALISRNGKGRKIIHPLLGQRLPLATSQSIHFESQISAASPTFLQDHCIYDATILPATAYIEMALSAGAIVFKTDRVQLEAVSIQQALVFSGDEPKTLQVVLTPENTRVYSWQVLSYLEDESNVDNWTLHASGKVGLGNAETHSAAVDLAGLLSEDSTEISVKEYYQSLHDRGFDYGEQFQAIARLWQGETQAVGSVRLPLPLTADASKYLLHPVLLDACFQILGTNFPDNGQQDVYLPVGVEQLQVYQRAGNSLWSRVEKIEFQDVKQQHLQADLSLVNDAGELVAKITGLSFRRITQKAFQRILAKVLPAPQTTDNWLYQIAWQRQNLEPASSNKQPSSWLIFADQGGLGQKLAQLLTAAGDRCIMVSAGAVYQQLQADRYQINLAHPEDFGRLIQDNPCQGIVHLWSCDATTEPQLTSCGSVLFLLQAIYNAKLPALPSLYLVTKGTQTVGGQLTPLQVQSATLWGLGRVIALEHPELHCVRLDINPDAPEDHIPSVAQELLVPSREDQIAYRQGLRYVARLVRSDVAREADVNSQAFQLQISEYGVFENLTLAAMQRRQPGPGEVEIAVRAVGLNFRDVLNALGMLREYTEQMGITDAKELPFGGECSGIVVAVGENVSHLQVGDAVIAAQTIGSFASFVIVRSEFVVRKPENLTFEEAATIPTAFLTAYYGLYQQAQLKSGERILIHAAAGGVGQAAVQLAQRVGAEVLATASPRKWEHLRATGVKQVMNSRSLEFADQIREITSGQGIDVVLNSLNGEYIPKSLEVLSDRGRFIEIGKIGIWDAEQVKDSRPDVGYIPFDLLDISLENPSLIGEMLGELMAEFQQGSLKPLPVSVFSIQDVANAFRYMAQSKHIGKVVVSIPQRQMPKETTIQADSSYLITGGLGALGLQVAQWLVEQGAQNLVLMGRRGVSPENQPAIEQLEQAGARVLVVTADVSQQEDVSQMLATLNASMPPLRGIIHAAGLLADGMLLRQTWENFELVMAPKVAGAWNLHTLTKELDLDFFVCFSSVSALLGSPGQGNYAAANAFMDALAHHRQALGLPGSSINWGPWADAGMAAALSSREQARWAAQGVQPIPLEPGLQILAKVVQQNLAQVGVLPVDWSKFTAQFPSDVELPFLAEFTNAISKVTPQVAELRQQLEAAAPKQRPILLMNYVRSQIAKVLNLTSTEEIDPKEGFLQLGMDSLMAVELRNRLQSSLGCSVPASLIFDYPTVDALVSYLIQELWTDRPPEPSTENSPPPAQGIAESELEELSDSEAEALLLSKLDNLKY</sequence>
<dbReference type="InterPro" id="IPR050091">
    <property type="entry name" value="PKS_NRPS_Biosynth_Enz"/>
</dbReference>
<dbReference type="CDD" id="cd00833">
    <property type="entry name" value="PKS"/>
    <property type="match status" value="1"/>
</dbReference>
<keyword evidence="1" id="KW-0596">Phosphopantetheine</keyword>
<dbReference type="FunFam" id="3.40.50.720:FF:000209">
    <property type="entry name" value="Polyketide synthase Pks12"/>
    <property type="match status" value="1"/>
</dbReference>
<dbReference type="FunFam" id="3.40.47.10:FF:000019">
    <property type="entry name" value="Polyketide synthase type I"/>
    <property type="match status" value="1"/>
</dbReference>
<dbReference type="SUPFAM" id="SSF55048">
    <property type="entry name" value="Probable ACP-binding domain of malonyl-CoA ACP transacylase"/>
    <property type="match status" value="1"/>
</dbReference>
<dbReference type="PANTHER" id="PTHR43775">
    <property type="entry name" value="FATTY ACID SYNTHASE"/>
    <property type="match status" value="1"/>
</dbReference>
<dbReference type="Gene3D" id="3.30.70.3290">
    <property type="match status" value="1"/>
</dbReference>
<dbReference type="Pfam" id="PF21089">
    <property type="entry name" value="PKS_DH_N"/>
    <property type="match status" value="1"/>
</dbReference>
<dbReference type="InterPro" id="IPR018201">
    <property type="entry name" value="Ketoacyl_synth_AS"/>
</dbReference>
<dbReference type="InterPro" id="IPR014030">
    <property type="entry name" value="Ketoacyl_synth_N"/>
</dbReference>
<dbReference type="GO" id="GO:0004312">
    <property type="term" value="F:fatty acid synthase activity"/>
    <property type="evidence" value="ECO:0007669"/>
    <property type="project" value="TreeGrafter"/>
</dbReference>
<feature type="region of interest" description="C-terminal hotdog fold" evidence="5">
    <location>
        <begin position="1089"/>
        <end position="1235"/>
    </location>
</feature>
<dbReference type="InterPro" id="IPR014043">
    <property type="entry name" value="Acyl_transferase_dom"/>
</dbReference>
<dbReference type="SUPFAM" id="SSF47336">
    <property type="entry name" value="ACP-like"/>
    <property type="match status" value="1"/>
</dbReference>
<dbReference type="FunFam" id="3.40.366.10:FF:000002">
    <property type="entry name" value="Probable polyketide synthase 2"/>
    <property type="match status" value="1"/>
</dbReference>
<dbReference type="HOGENOM" id="CLU_000022_35_2_3"/>
<dbReference type="Pfam" id="PF08240">
    <property type="entry name" value="ADH_N"/>
    <property type="match status" value="1"/>
</dbReference>
<evidence type="ECO:0000313" key="10">
    <source>
        <dbReference type="EMBL" id="ACC81787.1"/>
    </source>
</evidence>
<dbReference type="SMART" id="SM00829">
    <property type="entry name" value="PKS_ER"/>
    <property type="match status" value="1"/>
</dbReference>
<dbReference type="GO" id="GO:0006633">
    <property type="term" value="P:fatty acid biosynthetic process"/>
    <property type="evidence" value="ECO:0007669"/>
    <property type="project" value="InterPro"/>
</dbReference>
<dbReference type="InterPro" id="IPR011032">
    <property type="entry name" value="GroES-like_sf"/>
</dbReference>
<dbReference type="InterPro" id="IPR014031">
    <property type="entry name" value="Ketoacyl_synth_C"/>
</dbReference>
<dbReference type="Gene3D" id="1.10.1200.10">
    <property type="entry name" value="ACP-like"/>
    <property type="match status" value="1"/>
</dbReference>
<dbReference type="SMART" id="SM01294">
    <property type="entry name" value="PKS_PP_betabranch"/>
    <property type="match status" value="1"/>
</dbReference>
<dbReference type="EC" id="1.6.5.5" evidence="10"/>
<feature type="domain" description="Carrier" evidence="7">
    <location>
        <begin position="2089"/>
        <end position="2164"/>
    </location>
</feature>
<dbReference type="InterPro" id="IPR049900">
    <property type="entry name" value="PKS_mFAS_DH"/>
</dbReference>
<dbReference type="SUPFAM" id="SSF50129">
    <property type="entry name" value="GroES-like"/>
    <property type="match status" value="1"/>
</dbReference>
<feature type="domain" description="PKS/mFAS DH" evidence="9">
    <location>
        <begin position="947"/>
        <end position="1235"/>
    </location>
</feature>
<dbReference type="InterPro" id="IPR036736">
    <property type="entry name" value="ACP-like_sf"/>
</dbReference>
<dbReference type="Pfam" id="PF00698">
    <property type="entry name" value="Acyl_transf_1"/>
    <property type="match status" value="1"/>
</dbReference>
<evidence type="ECO:0000256" key="3">
    <source>
        <dbReference type="ARBA" id="ARBA00022679"/>
    </source>
</evidence>
<accession>B2J016</accession>
<evidence type="ECO:0000259" key="9">
    <source>
        <dbReference type="PROSITE" id="PS52019"/>
    </source>
</evidence>
<dbReference type="InterPro" id="IPR057326">
    <property type="entry name" value="KR_dom"/>
</dbReference>
<evidence type="ECO:0000313" key="11">
    <source>
        <dbReference type="Proteomes" id="UP000001191"/>
    </source>
</evidence>
<dbReference type="SMART" id="SM00822">
    <property type="entry name" value="PKS_KR"/>
    <property type="match status" value="1"/>
</dbReference>
<dbReference type="Pfam" id="PF14765">
    <property type="entry name" value="PS-DH"/>
    <property type="match status" value="1"/>
</dbReference>
<dbReference type="SUPFAM" id="SSF51735">
    <property type="entry name" value="NAD(P)-binding Rossmann-fold domains"/>
    <property type="match status" value="3"/>
</dbReference>
<evidence type="ECO:0000256" key="6">
    <source>
        <dbReference type="SAM" id="MobiDB-lite"/>
    </source>
</evidence>
<keyword evidence="4" id="KW-0511">Multifunctional enzyme</keyword>
<dbReference type="InterPro" id="IPR013154">
    <property type="entry name" value="ADH-like_N"/>
</dbReference>
<dbReference type="InterPro" id="IPR009081">
    <property type="entry name" value="PP-bd_ACP"/>
</dbReference>
<dbReference type="Pfam" id="PF02801">
    <property type="entry name" value="Ketoacyl-synt_C"/>
    <property type="match status" value="1"/>
</dbReference>
<dbReference type="Gene3D" id="3.40.366.10">
    <property type="entry name" value="Malonyl-Coenzyme A Acyl Carrier Protein, domain 2"/>
    <property type="match status" value="1"/>
</dbReference>
<dbReference type="Pfam" id="PF00550">
    <property type="entry name" value="PP-binding"/>
    <property type="match status" value="1"/>
</dbReference>
<dbReference type="eggNOG" id="COG3321">
    <property type="taxonomic scope" value="Bacteria"/>
</dbReference>
<protein>
    <submittedName>
        <fullName evidence="10">Beta-ketoacyl synthase</fullName>
        <ecNumber evidence="10">1.6.5.5</ecNumber>
        <ecNumber evidence="10">2.3.1.94</ecNumber>
    </submittedName>
</protein>
<dbReference type="InterPro" id="IPR020806">
    <property type="entry name" value="PKS_PP-bd"/>
</dbReference>
<dbReference type="InterPro" id="IPR020807">
    <property type="entry name" value="PKS_DH"/>
</dbReference>
<dbReference type="OrthoDB" id="499075at2"/>
<dbReference type="Proteomes" id="UP000001191">
    <property type="component" value="Chromosome"/>
</dbReference>
<dbReference type="PhylomeDB" id="B2J016"/>
<dbReference type="PROSITE" id="PS52019">
    <property type="entry name" value="PKS_MFAS_DH"/>
    <property type="match status" value="1"/>
</dbReference>
<dbReference type="SMART" id="SM00823">
    <property type="entry name" value="PKS_PP"/>
    <property type="match status" value="1"/>
</dbReference>
<keyword evidence="3 10" id="KW-0808">Transferase</keyword>
<gene>
    <name evidence="10" type="ordered locus">Npun_F3360</name>
</gene>
<dbReference type="InterPro" id="IPR001227">
    <property type="entry name" value="Ac_transferase_dom_sf"/>
</dbReference>
<dbReference type="InterPro" id="IPR006162">
    <property type="entry name" value="Ppantetheine_attach_site"/>
</dbReference>
<proteinExistence type="predicted"/>
<dbReference type="InterPro" id="IPR020841">
    <property type="entry name" value="PKS_Beta-ketoAc_synthase_dom"/>
</dbReference>
<keyword evidence="10" id="KW-0012">Acyltransferase</keyword>
<dbReference type="SMART" id="SM00825">
    <property type="entry name" value="PKS_KS"/>
    <property type="match status" value="1"/>
</dbReference>
<dbReference type="InterPro" id="IPR020843">
    <property type="entry name" value="ER"/>
</dbReference>
<dbReference type="GO" id="GO:0031177">
    <property type="term" value="F:phosphopantetheine binding"/>
    <property type="evidence" value="ECO:0007669"/>
    <property type="project" value="InterPro"/>
</dbReference>
<feature type="domain" description="Ketosynthase family 3 (KS3)" evidence="8">
    <location>
        <begin position="41"/>
        <end position="468"/>
    </location>
</feature>
<dbReference type="eggNOG" id="COG0604">
    <property type="taxonomic scope" value="Bacteria"/>
</dbReference>
<name>B2J016_NOSP7</name>
<dbReference type="Pfam" id="PF22621">
    <property type="entry name" value="CurL-like_PKS_C"/>
    <property type="match status" value="1"/>
</dbReference>
<dbReference type="SUPFAM" id="SSF52151">
    <property type="entry name" value="FabD/lysophospholipase-like"/>
    <property type="match status" value="1"/>
</dbReference>
<dbReference type="Gene3D" id="3.40.47.10">
    <property type="match status" value="1"/>
</dbReference>
<dbReference type="InterPro" id="IPR036291">
    <property type="entry name" value="NAD(P)-bd_dom_sf"/>
</dbReference>
<dbReference type="Gene3D" id="3.10.129.110">
    <property type="entry name" value="Polyketide synthase dehydratase"/>
    <property type="match status" value="1"/>
</dbReference>
<dbReference type="Pfam" id="PF13602">
    <property type="entry name" value="ADH_zinc_N_2"/>
    <property type="match status" value="1"/>
</dbReference>
<dbReference type="CDD" id="cd08955">
    <property type="entry name" value="KR_2_FAS_SDR_x"/>
    <property type="match status" value="1"/>
</dbReference>
<dbReference type="PROSITE" id="PS50075">
    <property type="entry name" value="CARRIER"/>
    <property type="match status" value="1"/>
</dbReference>
<organism evidence="10 11">
    <name type="scientific">Nostoc punctiforme (strain ATCC 29133 / PCC 73102)</name>
    <dbReference type="NCBI Taxonomy" id="63737"/>
    <lineage>
        <taxon>Bacteria</taxon>
        <taxon>Bacillati</taxon>
        <taxon>Cyanobacteriota</taxon>
        <taxon>Cyanophyceae</taxon>
        <taxon>Nostocales</taxon>
        <taxon>Nostocaceae</taxon>
        <taxon>Nostoc</taxon>
    </lineage>
</organism>
<evidence type="ECO:0000256" key="5">
    <source>
        <dbReference type="PROSITE-ProRule" id="PRU01363"/>
    </source>
</evidence>
<dbReference type="GO" id="GO:0047879">
    <property type="term" value="F:erythronolide synthase activity"/>
    <property type="evidence" value="ECO:0007669"/>
    <property type="project" value="UniProtKB-EC"/>
</dbReference>
<dbReference type="SMART" id="SM00826">
    <property type="entry name" value="PKS_DH"/>
    <property type="match status" value="1"/>
</dbReference>
<dbReference type="FunFam" id="1.10.1200.10:FF:000007">
    <property type="entry name" value="Probable polyketide synthase pks17"/>
    <property type="match status" value="1"/>
</dbReference>
<evidence type="ECO:0000256" key="2">
    <source>
        <dbReference type="ARBA" id="ARBA00022553"/>
    </source>
</evidence>
<evidence type="ECO:0000256" key="1">
    <source>
        <dbReference type="ARBA" id="ARBA00022450"/>
    </source>
</evidence>
<dbReference type="Pfam" id="PF00109">
    <property type="entry name" value="ketoacyl-synt"/>
    <property type="match status" value="1"/>
</dbReference>
<dbReference type="InterPro" id="IPR042104">
    <property type="entry name" value="PKS_dehydratase_sf"/>
</dbReference>
<dbReference type="GO" id="GO:0004315">
    <property type="term" value="F:3-oxoacyl-[acyl-carrier-protein] synthase activity"/>
    <property type="evidence" value="ECO:0007669"/>
    <property type="project" value="InterPro"/>
</dbReference>
<dbReference type="Gene3D" id="3.90.180.10">
    <property type="entry name" value="Medium-chain alcohol dehydrogenases, catalytic domain"/>
    <property type="match status" value="1"/>
</dbReference>
<reference evidence="10 11" key="2">
    <citation type="journal article" date="2013" name="Plant Physiol.">
        <title>A Nostoc punctiforme Sugar Transporter Necessary to Establish a Cyanobacterium-Plant Symbiosis.</title>
        <authorList>
            <person name="Ekman M."/>
            <person name="Picossi S."/>
            <person name="Campbell E.L."/>
            <person name="Meeks J.C."/>
            <person name="Flores E."/>
        </authorList>
    </citation>
    <scope>NUCLEOTIDE SEQUENCE [LARGE SCALE GENOMIC DNA]</scope>
    <source>
        <strain evidence="11">ATCC 29133 / PCC 73102</strain>
    </source>
</reference>
<dbReference type="PROSITE" id="PS52004">
    <property type="entry name" value="KS3_2"/>
    <property type="match status" value="1"/>
</dbReference>
<feature type="active site" description="Proton acceptor; for dehydratase activity" evidence="5">
    <location>
        <position position="979"/>
    </location>
</feature>
<dbReference type="EnsemblBacteria" id="ACC81787">
    <property type="protein sequence ID" value="ACC81787"/>
    <property type="gene ID" value="Npun_F3360"/>
</dbReference>
<dbReference type="SUPFAM" id="SSF53901">
    <property type="entry name" value="Thiolase-like"/>
    <property type="match status" value="1"/>
</dbReference>
<dbReference type="KEGG" id="npu:Npun_F3360"/>
<dbReference type="InterPro" id="IPR016035">
    <property type="entry name" value="Acyl_Trfase/lysoPLipase"/>
</dbReference>
<evidence type="ECO:0000256" key="4">
    <source>
        <dbReference type="ARBA" id="ARBA00023268"/>
    </source>
</evidence>
<feature type="region of interest" description="Disordered" evidence="6">
    <location>
        <begin position="2167"/>
        <end position="2189"/>
    </location>
</feature>
<dbReference type="InterPro" id="IPR016036">
    <property type="entry name" value="Malonyl_transacylase_ACP-bd"/>
</dbReference>
<dbReference type="PROSITE" id="PS00012">
    <property type="entry name" value="PHOSPHOPANTETHEINE"/>
    <property type="match status" value="1"/>
</dbReference>